<protein>
    <submittedName>
        <fullName evidence="1">Uncharacterized protein</fullName>
    </submittedName>
</protein>
<reference evidence="1" key="2">
    <citation type="journal article" date="2015" name="Data Brief">
        <title>Shoot transcriptome of the giant reed, Arundo donax.</title>
        <authorList>
            <person name="Barrero R.A."/>
            <person name="Guerrero F.D."/>
            <person name="Moolhuijzen P."/>
            <person name="Goolsby J.A."/>
            <person name="Tidwell J."/>
            <person name="Bellgard S.E."/>
            <person name="Bellgard M.I."/>
        </authorList>
    </citation>
    <scope>NUCLEOTIDE SEQUENCE</scope>
    <source>
        <tissue evidence="1">Shoot tissue taken approximately 20 cm above the soil surface</tissue>
    </source>
</reference>
<reference evidence="1" key="1">
    <citation type="submission" date="2014-09" db="EMBL/GenBank/DDBJ databases">
        <authorList>
            <person name="Magalhaes I.L.F."/>
            <person name="Oliveira U."/>
            <person name="Santos F.R."/>
            <person name="Vidigal T.H.D.A."/>
            <person name="Brescovit A.D."/>
            <person name="Santos A.J."/>
        </authorList>
    </citation>
    <scope>NUCLEOTIDE SEQUENCE</scope>
    <source>
        <tissue evidence="1">Shoot tissue taken approximately 20 cm above the soil surface</tissue>
    </source>
</reference>
<name>A0A0A9HJ38_ARUDO</name>
<organism evidence="1">
    <name type="scientific">Arundo donax</name>
    <name type="common">Giant reed</name>
    <name type="synonym">Donax arundinaceus</name>
    <dbReference type="NCBI Taxonomy" id="35708"/>
    <lineage>
        <taxon>Eukaryota</taxon>
        <taxon>Viridiplantae</taxon>
        <taxon>Streptophyta</taxon>
        <taxon>Embryophyta</taxon>
        <taxon>Tracheophyta</taxon>
        <taxon>Spermatophyta</taxon>
        <taxon>Magnoliopsida</taxon>
        <taxon>Liliopsida</taxon>
        <taxon>Poales</taxon>
        <taxon>Poaceae</taxon>
        <taxon>PACMAD clade</taxon>
        <taxon>Arundinoideae</taxon>
        <taxon>Arundineae</taxon>
        <taxon>Arundo</taxon>
    </lineage>
</organism>
<sequence length="18" mass="2084">MSSRERRLGLPTRPPMVT</sequence>
<accession>A0A0A9HJ38</accession>
<proteinExistence type="predicted"/>
<evidence type="ECO:0000313" key="1">
    <source>
        <dbReference type="EMBL" id="JAE35844.1"/>
    </source>
</evidence>
<dbReference type="EMBL" id="GBRH01162052">
    <property type="protein sequence ID" value="JAE35844.1"/>
    <property type="molecule type" value="Transcribed_RNA"/>
</dbReference>
<dbReference type="AlphaFoldDB" id="A0A0A9HJ38"/>